<evidence type="ECO:0000313" key="2">
    <source>
        <dbReference type="EMBL" id="KAF4660023.1"/>
    </source>
</evidence>
<evidence type="ECO:0000313" key="5">
    <source>
        <dbReference type="Proteomes" id="UP000572268"/>
    </source>
</evidence>
<proteinExistence type="predicted"/>
<protein>
    <submittedName>
        <fullName evidence="2">Uncharacterized protein</fullName>
    </submittedName>
</protein>
<dbReference type="EMBL" id="JABANN010000256">
    <property type="protein sequence ID" value="KAF4664563.1"/>
    <property type="molecule type" value="Genomic_DNA"/>
</dbReference>
<feature type="non-terminal residue" evidence="2">
    <location>
        <position position="1"/>
    </location>
</feature>
<evidence type="ECO:0000313" key="3">
    <source>
        <dbReference type="EMBL" id="KAF4664563.1"/>
    </source>
</evidence>
<reference evidence="4 5" key="1">
    <citation type="submission" date="2020-04" db="EMBL/GenBank/DDBJ databases">
        <title>Perkinsus olseni comparative genomics.</title>
        <authorList>
            <person name="Bogema D.R."/>
        </authorList>
    </citation>
    <scope>NUCLEOTIDE SEQUENCE [LARGE SCALE GENOMIC DNA]</scope>
    <source>
        <strain evidence="2">ATCC PRA-179</strain>
        <strain evidence="3">ATCC PRA-31</strain>
    </source>
</reference>
<gene>
    <name evidence="3" type="ORF">FOL46_004152</name>
    <name evidence="2" type="ORF">FOZ61_004297</name>
</gene>
<dbReference type="Proteomes" id="UP000572268">
    <property type="component" value="Unassembled WGS sequence"/>
</dbReference>
<keyword evidence="1" id="KW-0472">Membrane</keyword>
<comment type="caution">
    <text evidence="2">The sequence shown here is derived from an EMBL/GenBank/DDBJ whole genome shotgun (WGS) entry which is preliminary data.</text>
</comment>
<feature type="transmembrane region" description="Helical" evidence="1">
    <location>
        <begin position="12"/>
        <end position="32"/>
    </location>
</feature>
<evidence type="ECO:0000313" key="4">
    <source>
        <dbReference type="Proteomes" id="UP000570595"/>
    </source>
</evidence>
<dbReference type="AlphaFoldDB" id="A0A7J6LLF7"/>
<organism evidence="2 4">
    <name type="scientific">Perkinsus olseni</name>
    <name type="common">Perkinsus atlanticus</name>
    <dbReference type="NCBI Taxonomy" id="32597"/>
    <lineage>
        <taxon>Eukaryota</taxon>
        <taxon>Sar</taxon>
        <taxon>Alveolata</taxon>
        <taxon>Perkinsozoa</taxon>
        <taxon>Perkinsea</taxon>
        <taxon>Perkinsida</taxon>
        <taxon>Perkinsidae</taxon>
        <taxon>Perkinsus</taxon>
    </lineage>
</organism>
<sequence>GLRVRGRQDSRVFWYWNALLTILVLTSGHQYIPFPVPQCEASVTESHAATTKTKSDLSRWGTSPGEHFLVMIIDNDYKREYGTEGHAKSIQLQRVDRSVDEHSMATIPRYLYRGSCE</sequence>
<accession>A0A7J6LLF7</accession>
<dbReference type="Proteomes" id="UP000570595">
    <property type="component" value="Unassembled WGS sequence"/>
</dbReference>
<evidence type="ECO:0000256" key="1">
    <source>
        <dbReference type="SAM" id="Phobius"/>
    </source>
</evidence>
<name>A0A7J6LLF7_PEROL</name>
<dbReference type="EMBL" id="JABAHT010000246">
    <property type="protein sequence ID" value="KAF4660023.1"/>
    <property type="molecule type" value="Genomic_DNA"/>
</dbReference>
<keyword evidence="1" id="KW-0812">Transmembrane</keyword>
<keyword evidence="1" id="KW-1133">Transmembrane helix</keyword>